<comment type="caution">
    <text evidence="2">The sequence shown here is derived from an EMBL/GenBank/DDBJ whole genome shotgun (WGS) entry which is preliminary data.</text>
</comment>
<keyword evidence="3" id="KW-1185">Reference proteome</keyword>
<dbReference type="RefSeq" id="WP_390214671.1">
    <property type="nucleotide sequence ID" value="NZ_JBHLXJ010000035.1"/>
</dbReference>
<proteinExistence type="predicted"/>
<sequence>MIRPAQMDDFDFIYALYMHPSINPFLLYEFMSADSFKPIFEALLADEVLYIFSVSDERQNTPAGMFKLIQLKHRTSHIAYLGGVAIDPTFAGKGLGQTMMQEIISLGASKNLKRIELSTSVHNLRAAALYEKCGFEREGILRNYTYLKHEDRYLDEILMSYIF</sequence>
<dbReference type="PANTHER" id="PTHR43415">
    <property type="entry name" value="SPERMIDINE N(1)-ACETYLTRANSFERASE"/>
    <property type="match status" value="1"/>
</dbReference>
<evidence type="ECO:0000313" key="3">
    <source>
        <dbReference type="Proteomes" id="UP001589844"/>
    </source>
</evidence>
<dbReference type="EC" id="2.3.-.-" evidence="2"/>
<dbReference type="InterPro" id="IPR016181">
    <property type="entry name" value="Acyl_CoA_acyltransferase"/>
</dbReference>
<dbReference type="PANTHER" id="PTHR43415:SF3">
    <property type="entry name" value="GNAT-FAMILY ACETYLTRANSFERASE"/>
    <property type="match status" value="1"/>
</dbReference>
<keyword evidence="2" id="KW-0012">Acyltransferase</keyword>
<keyword evidence="2" id="KW-0808">Transferase</keyword>
<dbReference type="PROSITE" id="PS51186">
    <property type="entry name" value="GNAT"/>
    <property type="match status" value="1"/>
</dbReference>
<dbReference type="EMBL" id="JBHLXJ010000035">
    <property type="protein sequence ID" value="MFC0351949.1"/>
    <property type="molecule type" value="Genomic_DNA"/>
</dbReference>
<feature type="domain" description="N-acetyltransferase" evidence="1">
    <location>
        <begin position="1"/>
        <end position="163"/>
    </location>
</feature>
<gene>
    <name evidence="2" type="ORF">ACFFJH_19185</name>
</gene>
<evidence type="ECO:0000313" key="2">
    <source>
        <dbReference type="EMBL" id="MFC0351949.1"/>
    </source>
</evidence>
<evidence type="ECO:0000259" key="1">
    <source>
        <dbReference type="PROSITE" id="PS51186"/>
    </source>
</evidence>
<dbReference type="Proteomes" id="UP001589844">
    <property type="component" value="Unassembled WGS sequence"/>
</dbReference>
<accession>A0ABV6IJD0</accession>
<dbReference type="SUPFAM" id="SSF55729">
    <property type="entry name" value="Acyl-CoA N-acyltransferases (Nat)"/>
    <property type="match status" value="1"/>
</dbReference>
<reference evidence="2 3" key="1">
    <citation type="submission" date="2024-09" db="EMBL/GenBank/DDBJ databases">
        <authorList>
            <person name="Sun Q."/>
            <person name="Mori K."/>
        </authorList>
    </citation>
    <scope>NUCLEOTIDE SEQUENCE [LARGE SCALE GENOMIC DNA]</scope>
    <source>
        <strain evidence="2 3">CCM 8677</strain>
    </source>
</reference>
<dbReference type="Pfam" id="PF00583">
    <property type="entry name" value="Acetyltransf_1"/>
    <property type="match status" value="1"/>
</dbReference>
<protein>
    <submittedName>
        <fullName evidence="2">GNAT family N-acetyltransferase</fullName>
        <ecNumber evidence="2">2.3.-.-</ecNumber>
    </submittedName>
</protein>
<dbReference type="Gene3D" id="3.40.630.30">
    <property type="match status" value="1"/>
</dbReference>
<organism evidence="2 3">
    <name type="scientific">Undibacterium danionis</name>
    <dbReference type="NCBI Taxonomy" id="1812100"/>
    <lineage>
        <taxon>Bacteria</taxon>
        <taxon>Pseudomonadati</taxon>
        <taxon>Pseudomonadota</taxon>
        <taxon>Betaproteobacteria</taxon>
        <taxon>Burkholderiales</taxon>
        <taxon>Oxalobacteraceae</taxon>
        <taxon>Undibacterium</taxon>
    </lineage>
</organism>
<name>A0ABV6IJD0_9BURK</name>
<dbReference type="GO" id="GO:0016746">
    <property type="term" value="F:acyltransferase activity"/>
    <property type="evidence" value="ECO:0007669"/>
    <property type="project" value="UniProtKB-KW"/>
</dbReference>
<dbReference type="InterPro" id="IPR000182">
    <property type="entry name" value="GNAT_dom"/>
</dbReference>
<dbReference type="CDD" id="cd04301">
    <property type="entry name" value="NAT_SF"/>
    <property type="match status" value="1"/>
</dbReference>